<protein>
    <submittedName>
        <fullName evidence="1">Zinc finger protein</fullName>
    </submittedName>
</protein>
<dbReference type="AlphaFoldDB" id="A0AAV4DSK8"/>
<reference evidence="1 2" key="1">
    <citation type="journal article" date="2021" name="Elife">
        <title>Chloroplast acquisition without the gene transfer in kleptoplastic sea slugs, Plakobranchus ocellatus.</title>
        <authorList>
            <person name="Maeda T."/>
            <person name="Takahashi S."/>
            <person name="Yoshida T."/>
            <person name="Shimamura S."/>
            <person name="Takaki Y."/>
            <person name="Nagai Y."/>
            <person name="Toyoda A."/>
            <person name="Suzuki Y."/>
            <person name="Arimoto A."/>
            <person name="Ishii H."/>
            <person name="Satoh N."/>
            <person name="Nishiyama T."/>
            <person name="Hasebe M."/>
            <person name="Maruyama T."/>
            <person name="Minagawa J."/>
            <person name="Obokata J."/>
            <person name="Shigenobu S."/>
        </authorList>
    </citation>
    <scope>NUCLEOTIDE SEQUENCE [LARGE SCALE GENOMIC DNA]</scope>
</reference>
<name>A0AAV4DSK8_9GAST</name>
<accession>A0AAV4DSK8</accession>
<organism evidence="1 2">
    <name type="scientific">Plakobranchus ocellatus</name>
    <dbReference type="NCBI Taxonomy" id="259542"/>
    <lineage>
        <taxon>Eukaryota</taxon>
        <taxon>Metazoa</taxon>
        <taxon>Spiralia</taxon>
        <taxon>Lophotrochozoa</taxon>
        <taxon>Mollusca</taxon>
        <taxon>Gastropoda</taxon>
        <taxon>Heterobranchia</taxon>
        <taxon>Euthyneura</taxon>
        <taxon>Panpulmonata</taxon>
        <taxon>Sacoglossa</taxon>
        <taxon>Placobranchoidea</taxon>
        <taxon>Plakobranchidae</taxon>
        <taxon>Plakobranchus</taxon>
    </lineage>
</organism>
<evidence type="ECO:0000313" key="2">
    <source>
        <dbReference type="Proteomes" id="UP000735302"/>
    </source>
</evidence>
<comment type="caution">
    <text evidence="1">The sequence shown here is derived from an EMBL/GenBank/DDBJ whole genome shotgun (WGS) entry which is preliminary data.</text>
</comment>
<sequence>MKSCKEYIISLQKWLDKPLQIARQELQKAQTKKNYFYDHMMRRKKFCMVNKVLILLSNESNKFLTQWMGPFDILGTLSDNDYYFNVKGMEKTLNGNLLKEYIMRNADSVKAMLGDGCGSVTGLAVMRRTRQVAIKSYHKLLAGAARRQ</sequence>
<gene>
    <name evidence="1" type="ORF">PoB_007380300</name>
</gene>
<dbReference type="EMBL" id="BLXT01008292">
    <property type="protein sequence ID" value="GFO47298.1"/>
    <property type="molecule type" value="Genomic_DNA"/>
</dbReference>
<proteinExistence type="predicted"/>
<dbReference type="Proteomes" id="UP000735302">
    <property type="component" value="Unassembled WGS sequence"/>
</dbReference>
<keyword evidence="2" id="KW-1185">Reference proteome</keyword>
<evidence type="ECO:0000313" key="1">
    <source>
        <dbReference type="EMBL" id="GFO47298.1"/>
    </source>
</evidence>